<evidence type="ECO:0000256" key="4">
    <source>
        <dbReference type="ARBA" id="ARBA00022859"/>
    </source>
</evidence>
<dbReference type="SMART" id="SM00406">
    <property type="entry name" value="IGv"/>
    <property type="match status" value="1"/>
</dbReference>
<organism evidence="9 10">
    <name type="scientific">Esox lucius</name>
    <name type="common">Northern pike</name>
    <dbReference type="NCBI Taxonomy" id="8010"/>
    <lineage>
        <taxon>Eukaryota</taxon>
        <taxon>Metazoa</taxon>
        <taxon>Chordata</taxon>
        <taxon>Craniata</taxon>
        <taxon>Vertebrata</taxon>
        <taxon>Euteleostomi</taxon>
        <taxon>Actinopterygii</taxon>
        <taxon>Neopterygii</taxon>
        <taxon>Teleostei</taxon>
        <taxon>Protacanthopterygii</taxon>
        <taxon>Esociformes</taxon>
        <taxon>Esocidae</taxon>
        <taxon>Esox</taxon>
    </lineage>
</organism>
<protein>
    <recommendedName>
        <fullName evidence="8">Immunoglobulin V-set domain-containing protein</fullName>
    </recommendedName>
</protein>
<dbReference type="GO" id="GO:0002376">
    <property type="term" value="P:immune system process"/>
    <property type="evidence" value="ECO:0007669"/>
    <property type="project" value="UniProtKB-KW"/>
</dbReference>
<evidence type="ECO:0000313" key="10">
    <source>
        <dbReference type="Proteomes" id="UP000265140"/>
    </source>
</evidence>
<keyword evidence="2" id="KW-1003">Cell membrane</keyword>
<keyword evidence="10" id="KW-1185">Reference proteome</keyword>
<evidence type="ECO:0000259" key="8">
    <source>
        <dbReference type="SMART" id="SM00406"/>
    </source>
</evidence>
<dbReference type="InterPro" id="IPR036179">
    <property type="entry name" value="Ig-like_dom_sf"/>
</dbReference>
<dbReference type="AlphaFoldDB" id="A0AAY5JXC8"/>
<evidence type="ECO:0000256" key="5">
    <source>
        <dbReference type="ARBA" id="ARBA00023136"/>
    </source>
</evidence>
<comment type="subcellular location">
    <subcellularLocation>
        <location evidence="1">Cell membrane</location>
    </subcellularLocation>
</comment>
<dbReference type="SUPFAM" id="SSF48726">
    <property type="entry name" value="Immunoglobulin"/>
    <property type="match status" value="1"/>
</dbReference>
<dbReference type="PANTHER" id="PTHR19433">
    <property type="entry name" value="T-CELL RECEPTOR ALPHA CHAIN V REGION-RELATED"/>
    <property type="match status" value="1"/>
</dbReference>
<dbReference type="Ensembl" id="ENSELUT00000111021.1">
    <property type="protein sequence ID" value="ENSELUP00000080360.1"/>
    <property type="gene ID" value="ENSELUG00000041564.1"/>
</dbReference>
<dbReference type="GO" id="GO:0009617">
    <property type="term" value="P:response to bacterium"/>
    <property type="evidence" value="ECO:0007669"/>
    <property type="project" value="TreeGrafter"/>
</dbReference>
<reference evidence="9" key="2">
    <citation type="submission" date="2025-08" db="UniProtKB">
        <authorList>
            <consortium name="Ensembl"/>
        </authorList>
    </citation>
    <scope>IDENTIFICATION</scope>
</reference>
<evidence type="ECO:0000256" key="6">
    <source>
        <dbReference type="ARBA" id="ARBA00023157"/>
    </source>
</evidence>
<dbReference type="InterPro" id="IPR013783">
    <property type="entry name" value="Ig-like_fold"/>
</dbReference>
<proteinExistence type="predicted"/>
<sequence length="103" mass="11928">MSNIRNQSKNEEYCLEGTNVTLSYKYSRTATAADYFYWYRQDTAQRPEFLMYISGGGYTRKEDSINTRLNVTLNEEKDRLDLKISSAEVTDSALYYCADNSSL</sequence>
<accession>A0AAY5JXC8</accession>
<evidence type="ECO:0000256" key="3">
    <source>
        <dbReference type="ARBA" id="ARBA00022729"/>
    </source>
</evidence>
<evidence type="ECO:0000256" key="1">
    <source>
        <dbReference type="ARBA" id="ARBA00004236"/>
    </source>
</evidence>
<name>A0AAY5JXC8_ESOLU</name>
<reference evidence="9 10" key="1">
    <citation type="submission" date="2020-02" db="EMBL/GenBank/DDBJ databases">
        <title>Esox lucius (northern pike) genome, fEsoLuc1, primary haplotype.</title>
        <authorList>
            <person name="Myers G."/>
            <person name="Karagic N."/>
            <person name="Meyer A."/>
            <person name="Pippel M."/>
            <person name="Reichard M."/>
            <person name="Winkler S."/>
            <person name="Tracey A."/>
            <person name="Sims Y."/>
            <person name="Howe K."/>
            <person name="Rhie A."/>
            <person name="Formenti G."/>
            <person name="Durbin R."/>
            <person name="Fedrigo O."/>
            <person name="Jarvis E.D."/>
        </authorList>
    </citation>
    <scope>NUCLEOTIDE SEQUENCE [LARGE SCALE GENOMIC DNA]</scope>
</reference>
<dbReference type="GO" id="GO:0005886">
    <property type="term" value="C:plasma membrane"/>
    <property type="evidence" value="ECO:0007669"/>
    <property type="project" value="UniProtKB-SubCell"/>
</dbReference>
<dbReference type="GeneTree" id="ENSGT01150000287138"/>
<feature type="domain" description="Immunoglobulin V-set" evidence="8">
    <location>
        <begin position="19"/>
        <end position="99"/>
    </location>
</feature>
<keyword evidence="5" id="KW-0472">Membrane</keyword>
<gene>
    <name evidence="9" type="primary">RIPPLY2</name>
</gene>
<keyword evidence="3" id="KW-0732">Signal</keyword>
<dbReference type="Gene3D" id="2.60.40.10">
    <property type="entry name" value="Immunoglobulins"/>
    <property type="match status" value="1"/>
</dbReference>
<reference evidence="9" key="3">
    <citation type="submission" date="2025-09" db="UniProtKB">
        <authorList>
            <consortium name="Ensembl"/>
        </authorList>
    </citation>
    <scope>IDENTIFICATION</scope>
</reference>
<dbReference type="InterPro" id="IPR052051">
    <property type="entry name" value="TCR_complex_component"/>
</dbReference>
<dbReference type="InterPro" id="IPR013106">
    <property type="entry name" value="Ig_V-set"/>
</dbReference>
<keyword evidence="6" id="KW-1015">Disulfide bond</keyword>
<evidence type="ECO:0000256" key="2">
    <source>
        <dbReference type="ARBA" id="ARBA00022475"/>
    </source>
</evidence>
<keyword evidence="7" id="KW-0325">Glycoprotein</keyword>
<evidence type="ECO:0000256" key="7">
    <source>
        <dbReference type="ARBA" id="ARBA00023180"/>
    </source>
</evidence>
<dbReference type="Proteomes" id="UP000265140">
    <property type="component" value="Chromosome 3"/>
</dbReference>
<keyword evidence="4" id="KW-0391">Immunity</keyword>
<evidence type="ECO:0000313" key="9">
    <source>
        <dbReference type="Ensembl" id="ENSELUP00000080360.1"/>
    </source>
</evidence>
<dbReference type="Pfam" id="PF07686">
    <property type="entry name" value="V-set"/>
    <property type="match status" value="1"/>
</dbReference>